<reference evidence="1 2" key="1">
    <citation type="submission" date="2019-06" db="EMBL/GenBank/DDBJ databases">
        <title>Sequencing the genomes of 1000 actinobacteria strains.</title>
        <authorList>
            <person name="Klenk H.-P."/>
        </authorList>
    </citation>
    <scope>NUCLEOTIDE SEQUENCE [LARGE SCALE GENOMIC DNA]</scope>
    <source>
        <strain evidence="1 2">DSM 45301</strain>
    </source>
</reference>
<dbReference type="AlphaFoldDB" id="A0A543DXM7"/>
<gene>
    <name evidence="1" type="ORF">FB558_0846</name>
</gene>
<keyword evidence="2" id="KW-1185">Reference proteome</keyword>
<proteinExistence type="predicted"/>
<sequence length="38" mass="4342">MVLERVRARHADRQEEPMLIETPLVRALQVRAGNGELS</sequence>
<evidence type="ECO:0000313" key="2">
    <source>
        <dbReference type="Proteomes" id="UP000315677"/>
    </source>
</evidence>
<accession>A0A543DXM7</accession>
<dbReference type="Proteomes" id="UP000315677">
    <property type="component" value="Unassembled WGS sequence"/>
</dbReference>
<evidence type="ECO:0000313" key="1">
    <source>
        <dbReference type="EMBL" id="TQM14088.1"/>
    </source>
</evidence>
<dbReference type="EMBL" id="VFPA01000001">
    <property type="protein sequence ID" value="TQM14088.1"/>
    <property type="molecule type" value="Genomic_DNA"/>
</dbReference>
<name>A0A543DXM7_9PSEU</name>
<organism evidence="1 2">
    <name type="scientific">Pseudonocardia kunmingensis</name>
    <dbReference type="NCBI Taxonomy" id="630975"/>
    <lineage>
        <taxon>Bacteria</taxon>
        <taxon>Bacillati</taxon>
        <taxon>Actinomycetota</taxon>
        <taxon>Actinomycetes</taxon>
        <taxon>Pseudonocardiales</taxon>
        <taxon>Pseudonocardiaceae</taxon>
        <taxon>Pseudonocardia</taxon>
    </lineage>
</organism>
<comment type="caution">
    <text evidence="1">The sequence shown here is derived from an EMBL/GenBank/DDBJ whole genome shotgun (WGS) entry which is preliminary data.</text>
</comment>
<protein>
    <submittedName>
        <fullName evidence="1">Uncharacterized protein</fullName>
    </submittedName>
</protein>